<dbReference type="EMBL" id="AK295076">
    <property type="protein sequence ID" value="BAH11964.1"/>
    <property type="molecule type" value="mRNA"/>
</dbReference>
<feature type="region of interest" description="Disordered" evidence="1">
    <location>
        <begin position="1"/>
        <end position="49"/>
    </location>
</feature>
<name>B7Z2S8_HUMAN</name>
<protein>
    <submittedName>
        <fullName evidence="2">cDNA FLJ61763</fullName>
    </submittedName>
</protein>
<reference evidence="2" key="1">
    <citation type="submission" date="2007-10" db="EMBL/GenBank/DDBJ databases">
        <title>NEDO human cDNA sequencing project focused on splicing variants.</title>
        <authorList>
            <person name="Wakamatsu A."/>
            <person name="Yamamoto J."/>
            <person name="Kimura K."/>
            <person name="Ishii S."/>
            <person name="Watanabe K."/>
            <person name="Sugiyama A."/>
            <person name="Murakawa K."/>
            <person name="Kaida T."/>
            <person name="Tsuchiya K."/>
            <person name="Fukuzumi Y."/>
            <person name="Kumagai A."/>
            <person name="Oishi Y."/>
            <person name="Yamamoto S."/>
            <person name="Ono Y."/>
            <person name="Komori Y."/>
            <person name="Yamazaki M."/>
            <person name="Kisu Y."/>
            <person name="Nishikawa T."/>
            <person name="Sugano S."/>
            <person name="Nomura N."/>
            <person name="Isogai T."/>
        </authorList>
    </citation>
    <scope>NUCLEOTIDE SEQUENCE</scope>
    <source>
        <tissue evidence="2">Brain</tissue>
    </source>
</reference>
<feature type="compositionally biased region" description="Basic and acidic residues" evidence="1">
    <location>
        <begin position="1"/>
        <end position="10"/>
    </location>
</feature>
<proteinExistence type="evidence at transcript level"/>
<organism evidence="2">
    <name type="scientific">Homo sapiens</name>
    <name type="common">Human</name>
    <dbReference type="NCBI Taxonomy" id="9606"/>
    <lineage>
        <taxon>Eukaryota</taxon>
        <taxon>Metazoa</taxon>
        <taxon>Chordata</taxon>
        <taxon>Craniata</taxon>
        <taxon>Vertebrata</taxon>
        <taxon>Euteleostomi</taxon>
        <taxon>Mammalia</taxon>
        <taxon>Eutheria</taxon>
        <taxon>Euarchontoglires</taxon>
        <taxon>Primates</taxon>
        <taxon>Haplorrhini</taxon>
        <taxon>Catarrhini</taxon>
        <taxon>Hominidae</taxon>
        <taxon>Homo</taxon>
    </lineage>
</organism>
<evidence type="ECO:0000313" key="2">
    <source>
        <dbReference type="EMBL" id="BAH11964.1"/>
    </source>
</evidence>
<accession>B7Z2S8</accession>
<dbReference type="AlphaFoldDB" id="B7Z2S8"/>
<sequence length="131" mass="14198">MQLPFRREQALEVTGMGKPVEQDGDARAPPPTARGLPGMEGLGSDRDTTSRVCRFTGMPPLFSPLTCLSGSGNRGRYFCGSPQVVRSPSFHGTHRLLPSLPSHRAGSGSWHPYGGHRCPWATRCSIARLEP</sequence>
<evidence type="ECO:0000256" key="1">
    <source>
        <dbReference type="SAM" id="MobiDB-lite"/>
    </source>
</evidence>